<dbReference type="EMBL" id="DF820481">
    <property type="protein sequence ID" value="GAK61636.1"/>
    <property type="molecule type" value="Genomic_DNA"/>
</dbReference>
<proteinExistence type="predicted"/>
<dbReference type="HOGENOM" id="CLU_1341074_0_0_0"/>
<evidence type="ECO:0000313" key="1">
    <source>
        <dbReference type="EMBL" id="GAK61636.1"/>
    </source>
</evidence>
<gene>
    <name evidence="1" type="ORF">U27_01537</name>
</gene>
<dbReference type="AlphaFoldDB" id="A0A081CAN1"/>
<sequence length="175" mass="19688">MLAPSGFKPFQGLFRVSTNKKVRPLRGAAKKFQTLPGIIPRFYSLCHFLSWGSYGVSNPSRDYSAFLLLEGHSDRVWLEGRFKPFQGLFRVSTRKVGARQSSGINVSNPSRDYSAFLRPSNLDDHWSPFLGFKPFQGLFRVSTKAALHLGQAENSFKPFQGLFRVSTYLGNTKCG</sequence>
<organism evidence="1">
    <name type="scientific">Vecturithrix granuli</name>
    <dbReference type="NCBI Taxonomy" id="1499967"/>
    <lineage>
        <taxon>Bacteria</taxon>
        <taxon>Candidatus Moduliflexota</taxon>
        <taxon>Candidatus Vecturitrichia</taxon>
        <taxon>Candidatus Vecturitrichales</taxon>
        <taxon>Candidatus Vecturitrichaceae</taxon>
        <taxon>Candidatus Vecturithrix</taxon>
    </lineage>
</organism>
<name>A0A081CAN1_VECG1</name>
<protein>
    <submittedName>
        <fullName evidence="1">Uncharacterized protein</fullName>
    </submittedName>
</protein>
<accession>A0A081CAN1</accession>
<dbReference type="Proteomes" id="UP000030661">
    <property type="component" value="Unassembled WGS sequence"/>
</dbReference>
<evidence type="ECO:0000313" key="2">
    <source>
        <dbReference type="Proteomes" id="UP000030661"/>
    </source>
</evidence>
<reference evidence="1" key="1">
    <citation type="journal article" date="2015" name="PeerJ">
        <title>First genomic representation of candidate bacterial phylum KSB3 points to enhanced environmental sensing as a trigger of wastewater bulking.</title>
        <authorList>
            <person name="Sekiguchi Y."/>
            <person name="Ohashi A."/>
            <person name="Parks D.H."/>
            <person name="Yamauchi T."/>
            <person name="Tyson G.W."/>
            <person name="Hugenholtz P."/>
        </authorList>
    </citation>
    <scope>NUCLEOTIDE SEQUENCE [LARGE SCALE GENOMIC DNA]</scope>
</reference>
<keyword evidence="2" id="KW-1185">Reference proteome</keyword>